<evidence type="ECO:0000313" key="4">
    <source>
        <dbReference type="Proteomes" id="UP000002383"/>
    </source>
</evidence>
<dbReference type="InterPro" id="IPR016181">
    <property type="entry name" value="Acyl_CoA_acyltransferase"/>
</dbReference>
<dbReference type="eggNOG" id="COG5653">
    <property type="taxonomic scope" value="Bacteria"/>
</dbReference>
<reference evidence="3 4" key="1">
    <citation type="journal article" date="2011" name="Stand. Genomic Sci.">
        <title>Complete genome sequence of 'Thioalkalivibrio sulfidophilus' HL-EbGr7.</title>
        <authorList>
            <person name="Muyzer G."/>
            <person name="Sorokin D.Y."/>
            <person name="Mavromatis K."/>
            <person name="Lapidus A."/>
            <person name="Clum A."/>
            <person name="Ivanova N."/>
            <person name="Pati A."/>
            <person name="d'Haeseleer P."/>
            <person name="Woyke T."/>
            <person name="Kyrpides N.C."/>
        </authorList>
    </citation>
    <scope>NUCLEOTIDE SEQUENCE [LARGE SCALE GENOMIC DNA]</scope>
    <source>
        <strain evidence="3 4">HL-EbGR7</strain>
    </source>
</reference>
<dbReference type="HOGENOM" id="CLU_042156_0_0_6"/>
<dbReference type="Pfam" id="PF13480">
    <property type="entry name" value="Acetyltransf_6"/>
    <property type="match status" value="1"/>
</dbReference>
<dbReference type="InterPro" id="IPR038740">
    <property type="entry name" value="BioF2-like_GNAT_dom"/>
</dbReference>
<feature type="domain" description="BioF2-like acetyltransferase" evidence="2">
    <location>
        <begin position="176"/>
        <end position="310"/>
    </location>
</feature>
<dbReference type="PANTHER" id="PTHR36174">
    <property type="entry name" value="LIPID II:GLYCINE GLYCYLTRANSFERASE"/>
    <property type="match status" value="1"/>
</dbReference>
<accession>B8GVA1</accession>
<sequence length="368" mass="41295">MQYSATDNALHPMDGKPAPADSDAAPLLVEDIGDDQGAAWDAFLGTQPRGSFYHLHGWRGINQTQFGHRCHYLAARRQGRIEGVLPLVLLSSRLFGRILCTLPFVNFGGIVAANGQAESSLLREAAATADRLDADYLEIRAANPLDTDMAASLHKVSMTIHLDPDPDTLWKAFASKHRTNVRRVYKHDVQVHAGGMDLLDEFYDVLAESWRNLGTPIYRKAYFREILSRFPDKTRIFVCRQGDKPISVAFNGEYNGVVEGMWLGSRPEARQLQASYALYWEMIKDACERGFSRFHLGRSTVDSGGEGFKKKWNAEATQLYWYHYMPKGGPAPQLNVDNPKFRLAIAAWRRMPLKATTLIGPLISRSIP</sequence>
<dbReference type="InterPro" id="IPR050644">
    <property type="entry name" value="PG_Glycine_Bridge_Synth"/>
</dbReference>
<organism evidence="3 4">
    <name type="scientific">Thioalkalivibrio sulfidiphilus (strain HL-EbGR7)</name>
    <dbReference type="NCBI Taxonomy" id="396588"/>
    <lineage>
        <taxon>Bacteria</taxon>
        <taxon>Pseudomonadati</taxon>
        <taxon>Pseudomonadota</taxon>
        <taxon>Gammaproteobacteria</taxon>
        <taxon>Chromatiales</taxon>
        <taxon>Ectothiorhodospiraceae</taxon>
        <taxon>Thioalkalivibrio</taxon>
    </lineage>
</organism>
<gene>
    <name evidence="3" type="ordered locus">Tgr7_2369</name>
</gene>
<dbReference type="SUPFAM" id="SSF55729">
    <property type="entry name" value="Acyl-CoA N-acyltransferases (Nat)"/>
    <property type="match status" value="2"/>
</dbReference>
<dbReference type="EMBL" id="CP001339">
    <property type="protein sequence ID" value="ACL73447.1"/>
    <property type="molecule type" value="Genomic_DNA"/>
</dbReference>
<dbReference type="KEGG" id="tgr:Tgr7_2369"/>
<protein>
    <submittedName>
        <fullName evidence="3">FemAB-related protein, PEP-CTERM system-associated</fullName>
    </submittedName>
</protein>
<dbReference type="AlphaFoldDB" id="B8GVA1"/>
<dbReference type="Proteomes" id="UP000002383">
    <property type="component" value="Chromosome"/>
</dbReference>
<feature type="region of interest" description="Disordered" evidence="1">
    <location>
        <begin position="1"/>
        <end position="20"/>
    </location>
</feature>
<evidence type="ECO:0000259" key="2">
    <source>
        <dbReference type="Pfam" id="PF13480"/>
    </source>
</evidence>
<evidence type="ECO:0000256" key="1">
    <source>
        <dbReference type="SAM" id="MobiDB-lite"/>
    </source>
</evidence>
<dbReference type="OrthoDB" id="9773932at2"/>
<dbReference type="Gene3D" id="3.40.630.30">
    <property type="match status" value="1"/>
</dbReference>
<evidence type="ECO:0000313" key="3">
    <source>
        <dbReference type="EMBL" id="ACL73447.1"/>
    </source>
</evidence>
<dbReference type="STRING" id="396588.Tgr7_2369"/>
<dbReference type="NCBIfam" id="TIGR03019">
    <property type="entry name" value="pepcterm_femAB"/>
    <property type="match status" value="1"/>
</dbReference>
<dbReference type="RefSeq" id="WP_012638922.1">
    <property type="nucleotide sequence ID" value="NC_011901.1"/>
</dbReference>
<name>B8GVA1_THISH</name>
<keyword evidence="4" id="KW-1185">Reference proteome</keyword>
<dbReference type="PANTHER" id="PTHR36174:SF1">
    <property type="entry name" value="LIPID II:GLYCINE GLYCYLTRANSFERASE"/>
    <property type="match status" value="1"/>
</dbReference>
<proteinExistence type="predicted"/>
<dbReference type="InterPro" id="IPR017469">
    <property type="entry name" value="PEP-CTERM_FemAB-rel"/>
</dbReference>